<organism evidence="2">
    <name type="scientific">Legionella fairfieldensis</name>
    <dbReference type="NCBI Taxonomy" id="45064"/>
    <lineage>
        <taxon>Bacteria</taxon>
        <taxon>Pseudomonadati</taxon>
        <taxon>Pseudomonadota</taxon>
        <taxon>Gammaproteobacteria</taxon>
        <taxon>Legionellales</taxon>
        <taxon>Legionellaceae</taxon>
        <taxon>Legionella</taxon>
    </lineage>
</organism>
<feature type="region of interest" description="Disordered" evidence="1">
    <location>
        <begin position="77"/>
        <end position="101"/>
    </location>
</feature>
<dbReference type="AlphaFoldDB" id="Q49J76"/>
<evidence type="ECO:0000313" key="2">
    <source>
        <dbReference type="EMBL" id="AAX56200.1"/>
    </source>
</evidence>
<dbReference type="EMBL" id="AY860653">
    <property type="protein sequence ID" value="AAX56200.1"/>
    <property type="molecule type" value="Genomic_DNA"/>
</dbReference>
<reference evidence="2" key="1">
    <citation type="journal article" date="2005" name="Proc. Natl. Acad. Sci. U.S.A.">
        <title>Coevolution between nonhomologous but functionally similar proteins and their conserved partners in the Legionella pathogenesis system.</title>
        <authorList>
            <person name="Feldman M."/>
            <person name="Zusman T."/>
            <person name="Hagag S."/>
            <person name="Segal G."/>
        </authorList>
    </citation>
    <scope>NUCLEOTIDE SEQUENCE</scope>
</reference>
<dbReference type="RefSeq" id="WP_028388112.1">
    <property type="nucleotide sequence ID" value="NZ_CAAAIZ010000008.1"/>
</dbReference>
<evidence type="ECO:0000256" key="1">
    <source>
        <dbReference type="SAM" id="MobiDB-lite"/>
    </source>
</evidence>
<sequence>MSNLGNKNPALQRFSLLNNVYDQKKTSKDVHDYAQSMTREIGKLVEQTRKMVNIRPNEANQRAYNAVSDLWQQVNQQLNQTHSSTETEHFQDDNPSSFSMK</sequence>
<name>Q49J76_9GAMM</name>
<protein>
    <submittedName>
        <fullName evidence="2">Uncharacterized protein</fullName>
    </submittedName>
</protein>
<accession>Q49J76</accession>
<proteinExistence type="predicted"/>